<evidence type="ECO:0000313" key="1">
    <source>
        <dbReference type="EMBL" id="WEF52555.1"/>
    </source>
</evidence>
<proteinExistence type="predicted"/>
<accession>A0ABY8BRD0</accession>
<protein>
    <submittedName>
        <fullName evidence="1">Uncharacterized protein</fullName>
    </submittedName>
</protein>
<reference evidence="1 2" key="1">
    <citation type="submission" date="2022-11" db="EMBL/GenBank/DDBJ databases">
        <authorList>
            <person name="Siebert D."/>
            <person name="Busche T."/>
            <person name="Saydam E."/>
            <person name="Kalinowski J."/>
            <person name="Ruckert C."/>
            <person name="Blombach B."/>
        </authorList>
    </citation>
    <scope>NUCLEOTIDE SEQUENCE [LARGE SCALE GENOMIC DNA]</scope>
    <source>
        <strain evidence="1 2">DSM 1083</strain>
    </source>
</reference>
<sequence length="72" mass="8021">MSKYTWPGAAWALTGAKINPTAKTIANQNVRIFHRHEKGLSQRASLKIADGVKSSRPPPFRRMSVFIAMRVA</sequence>
<dbReference type="EMBL" id="CP113162">
    <property type="protein sequence ID" value="WEF52555.1"/>
    <property type="molecule type" value="Genomic_DNA"/>
</dbReference>
<name>A0ABY8BRD0_AFICR</name>
<keyword evidence="2" id="KW-1185">Reference proteome</keyword>
<dbReference type="Proteomes" id="UP001213907">
    <property type="component" value="Chromosome"/>
</dbReference>
<organism evidence="1 2">
    <name type="scientific">Afipia carboxydohydrogena</name>
    <name type="common">Pseudomonas carboxydohydrogena</name>
    <dbReference type="NCBI Taxonomy" id="290"/>
    <lineage>
        <taxon>Bacteria</taxon>
        <taxon>Pseudomonadati</taxon>
        <taxon>Pseudomonadota</taxon>
        <taxon>Alphaproteobacteria</taxon>
        <taxon>Hyphomicrobiales</taxon>
        <taxon>Nitrobacteraceae</taxon>
        <taxon>Afipia</taxon>
    </lineage>
</organism>
<evidence type="ECO:0000313" key="2">
    <source>
        <dbReference type="Proteomes" id="UP001213907"/>
    </source>
</evidence>
<dbReference type="RefSeq" id="WP_275248096.1">
    <property type="nucleotide sequence ID" value="NZ_BAABDX010000001.1"/>
</dbReference>
<gene>
    <name evidence="1" type="ORF">AFIC_001047</name>
</gene>